<keyword evidence="1 10" id="KW-0132">Cell division</keyword>
<dbReference type="GeneID" id="113792970"/>
<evidence type="ECO:0000256" key="7">
    <source>
        <dbReference type="PROSITE-ProRule" id="PRU00339"/>
    </source>
</evidence>
<keyword evidence="3" id="KW-0498">Mitosis</keyword>
<accession>A0A6P6XZT2</accession>
<evidence type="ECO:0000259" key="8">
    <source>
        <dbReference type="Pfam" id="PF04049"/>
    </source>
</evidence>
<keyword evidence="5 7" id="KW-0802">TPR repeat</keyword>
<evidence type="ECO:0000313" key="10">
    <source>
        <dbReference type="RefSeq" id="XP_027198738.1"/>
    </source>
</evidence>
<reference evidence="10" key="1">
    <citation type="submission" date="2025-08" db="UniProtKB">
        <authorList>
            <consortium name="RefSeq"/>
        </authorList>
    </citation>
    <scope>IDENTIFICATION</scope>
    <source>
        <strain evidence="10">Airmid</strain>
    </source>
</reference>
<evidence type="ECO:0000256" key="2">
    <source>
        <dbReference type="ARBA" id="ARBA00022737"/>
    </source>
</evidence>
<evidence type="ECO:0000256" key="6">
    <source>
        <dbReference type="ARBA" id="ARBA00023306"/>
    </source>
</evidence>
<dbReference type="InterPro" id="IPR019734">
    <property type="entry name" value="TPR_rpt"/>
</dbReference>
<keyword evidence="2" id="KW-0677">Repeat</keyword>
<dbReference type="PANTHER" id="PTHR12558">
    <property type="entry name" value="CELL DIVISION CYCLE 16,23,27"/>
    <property type="match status" value="1"/>
</dbReference>
<dbReference type="InParanoid" id="A0A6P6XZT2"/>
<keyword evidence="6" id="KW-0131">Cell cycle</keyword>
<proteinExistence type="predicted"/>
<dbReference type="Pfam" id="PF13414">
    <property type="entry name" value="TPR_11"/>
    <property type="match status" value="1"/>
</dbReference>
<dbReference type="GO" id="GO:0031145">
    <property type="term" value="P:anaphase-promoting complex-dependent catabolic process"/>
    <property type="evidence" value="ECO:0007669"/>
    <property type="project" value="TreeGrafter"/>
</dbReference>
<feature type="repeat" description="TPR" evidence="7">
    <location>
        <begin position="323"/>
        <end position="356"/>
    </location>
</feature>
<feature type="repeat" description="TPR" evidence="7">
    <location>
        <begin position="391"/>
        <end position="424"/>
    </location>
</feature>
<dbReference type="CTD" id="8697"/>
<dbReference type="InterPro" id="IPR007192">
    <property type="entry name" value="APC8"/>
</dbReference>
<evidence type="ECO:0000256" key="5">
    <source>
        <dbReference type="ARBA" id="ARBA00022803"/>
    </source>
</evidence>
<evidence type="ECO:0000313" key="9">
    <source>
        <dbReference type="Proteomes" id="UP000515146"/>
    </source>
</evidence>
<dbReference type="Proteomes" id="UP000515146">
    <property type="component" value="Unplaced"/>
</dbReference>
<keyword evidence="4" id="KW-0833">Ubl conjugation pathway</keyword>
<evidence type="ECO:0000256" key="3">
    <source>
        <dbReference type="ARBA" id="ARBA00022776"/>
    </source>
</evidence>
<organism evidence="9 10">
    <name type="scientific">Dermatophagoides pteronyssinus</name>
    <name type="common">European house dust mite</name>
    <dbReference type="NCBI Taxonomy" id="6956"/>
    <lineage>
        <taxon>Eukaryota</taxon>
        <taxon>Metazoa</taxon>
        <taxon>Ecdysozoa</taxon>
        <taxon>Arthropoda</taxon>
        <taxon>Chelicerata</taxon>
        <taxon>Arachnida</taxon>
        <taxon>Acari</taxon>
        <taxon>Acariformes</taxon>
        <taxon>Sarcoptiformes</taxon>
        <taxon>Astigmata</taxon>
        <taxon>Psoroptidia</taxon>
        <taxon>Analgoidea</taxon>
        <taxon>Pyroglyphidae</taxon>
        <taxon>Dermatophagoidinae</taxon>
        <taxon>Dermatophagoides</taxon>
    </lineage>
</organism>
<sequence>MKIEQIRHDLTEIYLQSNARGLKQSTKWSAEMLRSIKTQTQIKTKCFLSINDLNNTFEQPMEHSPITDNHLINDPDYLFAKSVFDCGEYKRAAYLSQNLINSSPESCFIHYYSEYLAIEKERQDRMIEPTSVVPNYLHRSFIELKNHIEKLFQQNNNASNDCYMHYLHGIVLLKLSLNKEALAALFKSIRINPLCWCSWHQMTQVIVEESQMSNLVLPDHWIKYFFLAAVYLEIKSNEESLNIYQDLFKTFEDNTYIRTQMAIVNNNLRNFDDSIKLFSIVRSNEPCKLDAMDIYSNLLYVKELQTELSSLAHISNKIDPYRVETCVCIANFYSLRGQHAKSVVYFSRALQLNPKYLSAWTLMGHEYIELKNTNAAIQAYRSAIKCNEQDYRAWYGLGQAYEILKMPTSSLYYYSKALFLKPNDTRFILALGQTFEKISRYEEAANCYARAGFSSLIKLANLYERMNEEHKAAIIYNEFVTNFETKKSLYNLNISDFANAYKYLAHYFHRNKRYKESHAAAQICMYFNECRDDIKELLMTLDGVFKMPTTTTTTTKQSLAIQKT</sequence>
<evidence type="ECO:0000256" key="1">
    <source>
        <dbReference type="ARBA" id="ARBA00022618"/>
    </source>
</evidence>
<name>A0A6P6XZT2_DERPT</name>
<dbReference type="GO" id="GO:0005680">
    <property type="term" value="C:anaphase-promoting complex"/>
    <property type="evidence" value="ECO:0007669"/>
    <property type="project" value="InterPro"/>
</dbReference>
<dbReference type="InterPro" id="IPR011990">
    <property type="entry name" value="TPR-like_helical_dom_sf"/>
</dbReference>
<dbReference type="Pfam" id="PF04049">
    <property type="entry name" value="ANAPC8"/>
    <property type="match status" value="1"/>
</dbReference>
<protein>
    <submittedName>
        <fullName evidence="10">Cell division cycle protein 23 homolog</fullName>
    </submittedName>
</protein>
<evidence type="ECO:0000256" key="4">
    <source>
        <dbReference type="ARBA" id="ARBA00022786"/>
    </source>
</evidence>
<dbReference type="SUPFAM" id="SSF48452">
    <property type="entry name" value="TPR-like"/>
    <property type="match status" value="1"/>
</dbReference>
<dbReference type="GO" id="GO:0051301">
    <property type="term" value="P:cell division"/>
    <property type="evidence" value="ECO:0007669"/>
    <property type="project" value="UniProtKB-KW"/>
</dbReference>
<dbReference type="OrthoDB" id="10262026at2759"/>
<gene>
    <name evidence="10" type="primary">LOC113792970</name>
</gene>
<dbReference type="FunCoup" id="A0A6P6XZT2">
    <property type="interactions" value="463"/>
</dbReference>
<dbReference type="RefSeq" id="XP_027198738.1">
    <property type="nucleotide sequence ID" value="XM_027342937.1"/>
</dbReference>
<dbReference type="PROSITE" id="PS50005">
    <property type="entry name" value="TPR"/>
    <property type="match status" value="3"/>
</dbReference>
<feature type="domain" description="Cdc23" evidence="8">
    <location>
        <begin position="5"/>
        <end position="262"/>
    </location>
</feature>
<dbReference type="OMA" id="ERCLYHS"/>
<dbReference type="Gene3D" id="1.25.40.10">
    <property type="entry name" value="Tetratricopeptide repeat domain"/>
    <property type="match status" value="2"/>
</dbReference>
<dbReference type="KEGG" id="dpte:113792970"/>
<dbReference type="AlphaFoldDB" id="A0A6P6XZT2"/>
<feature type="repeat" description="TPR" evidence="7">
    <location>
        <begin position="357"/>
        <end position="390"/>
    </location>
</feature>
<dbReference type="GO" id="GO:0016567">
    <property type="term" value="P:protein ubiquitination"/>
    <property type="evidence" value="ECO:0007669"/>
    <property type="project" value="TreeGrafter"/>
</dbReference>
<dbReference type="PANTHER" id="PTHR12558:SF10">
    <property type="entry name" value="CELL DIVISION CYCLE PROTEIN 23 HOMOLOG"/>
    <property type="match status" value="1"/>
</dbReference>
<keyword evidence="9" id="KW-1185">Reference proteome</keyword>
<dbReference type="GO" id="GO:0045842">
    <property type="term" value="P:positive regulation of mitotic metaphase/anaphase transition"/>
    <property type="evidence" value="ECO:0007669"/>
    <property type="project" value="TreeGrafter"/>
</dbReference>
<dbReference type="SMART" id="SM00028">
    <property type="entry name" value="TPR"/>
    <property type="match status" value="6"/>
</dbReference>